<evidence type="ECO:0000313" key="3">
    <source>
        <dbReference type="EMBL" id="RIV84344.1"/>
    </source>
</evidence>
<comment type="similarity">
    <text evidence="1">Belongs to the outer membrane factor (OMF) (TC 1.B.17) family.</text>
</comment>
<dbReference type="GO" id="GO:0015562">
    <property type="term" value="F:efflux transmembrane transporter activity"/>
    <property type="evidence" value="ECO:0007669"/>
    <property type="project" value="InterPro"/>
</dbReference>
<dbReference type="Pfam" id="PF02321">
    <property type="entry name" value="OEP"/>
    <property type="match status" value="2"/>
</dbReference>
<evidence type="ECO:0000256" key="1">
    <source>
        <dbReference type="ARBA" id="ARBA00007613"/>
    </source>
</evidence>
<feature type="coiled-coil region" evidence="2">
    <location>
        <begin position="100"/>
        <end position="127"/>
    </location>
</feature>
<dbReference type="Gene3D" id="1.20.1600.10">
    <property type="entry name" value="Outer membrane efflux proteins (OEP)"/>
    <property type="match status" value="1"/>
</dbReference>
<dbReference type="AlphaFoldDB" id="A0A418NPY8"/>
<comment type="caution">
    <text evidence="3">The sequence shown here is derived from an EMBL/GenBank/DDBJ whole genome shotgun (WGS) entry which is preliminary data.</text>
</comment>
<evidence type="ECO:0000313" key="4">
    <source>
        <dbReference type="Proteomes" id="UP000286576"/>
    </source>
</evidence>
<keyword evidence="4" id="KW-1185">Reference proteome</keyword>
<dbReference type="PANTHER" id="PTHR30203">
    <property type="entry name" value="OUTER MEMBRANE CATION EFFLUX PROTEIN"/>
    <property type="match status" value="1"/>
</dbReference>
<keyword evidence="2" id="KW-0175">Coiled coil</keyword>
<gene>
    <name evidence="3" type="ORF">D2V07_15060</name>
</gene>
<dbReference type="SUPFAM" id="SSF56954">
    <property type="entry name" value="Outer membrane efflux proteins (OEP)"/>
    <property type="match status" value="1"/>
</dbReference>
<feature type="coiled-coil region" evidence="2">
    <location>
        <begin position="291"/>
        <end position="336"/>
    </location>
</feature>
<dbReference type="InterPro" id="IPR010131">
    <property type="entry name" value="MdtP/NodT-like"/>
</dbReference>
<name>A0A418NPY8_9SPHN</name>
<dbReference type="InterPro" id="IPR003423">
    <property type="entry name" value="OMP_efflux"/>
</dbReference>
<protein>
    <submittedName>
        <fullName evidence="3">TolC family protein</fullName>
    </submittedName>
</protein>
<dbReference type="EMBL" id="QXFL01000007">
    <property type="protein sequence ID" value="RIV84344.1"/>
    <property type="molecule type" value="Genomic_DNA"/>
</dbReference>
<accession>A0A418NPY8</accession>
<dbReference type="Proteomes" id="UP000286576">
    <property type="component" value="Unassembled WGS sequence"/>
</dbReference>
<sequence length="403" mass="42591">MLVAIATPVAAQEQELLTLEDALSRTGVVGETADPELNPRIVGPRAEAEAAQALVGQARLRPNPEVSLEVENIAGSGAFSGLSATEYTLAVGQQLELGGKRGARVEAARAQAQLAGLRADLADVELSFLVRERYVAAVAAASRVALARDVVERNEELARIAGVLVEVGREPPLRALRAEAALAEARAELQAAQAASLAARTALASLWSDQEAPPLVPTDFPEIVPPGIVMASATGLQLQVARAESTAAAAEIDRERSLRIPDPVVSAGVRRFEESNDSAFLVGVSIPLPFRNRNQGNIAAAEARLRAANAREAVALADFEQSITRARAEYLAAEARVETLSTTSLPQAEEALRLVRIGYRNGRFPLIEVLSAAEARDAIREALIAAQQDRGQAAAELIRLAAQ</sequence>
<proteinExistence type="inferred from homology"/>
<organism evidence="3 4">
    <name type="scientific">Aurantiacibacter zhengii</name>
    <dbReference type="NCBI Taxonomy" id="2307003"/>
    <lineage>
        <taxon>Bacteria</taxon>
        <taxon>Pseudomonadati</taxon>
        <taxon>Pseudomonadota</taxon>
        <taxon>Alphaproteobacteria</taxon>
        <taxon>Sphingomonadales</taxon>
        <taxon>Erythrobacteraceae</taxon>
        <taxon>Aurantiacibacter</taxon>
    </lineage>
</organism>
<dbReference type="PANTHER" id="PTHR30203:SF24">
    <property type="entry name" value="BLR4935 PROTEIN"/>
    <property type="match status" value="1"/>
</dbReference>
<evidence type="ECO:0000256" key="2">
    <source>
        <dbReference type="SAM" id="Coils"/>
    </source>
</evidence>
<reference evidence="3 4" key="1">
    <citation type="submission" date="2018-08" db="EMBL/GenBank/DDBJ databases">
        <title>Erythrobacter zhengii sp.nov., a bacterium isolated from deep-sea sediment.</title>
        <authorList>
            <person name="Fang C."/>
            <person name="Wu Y.-H."/>
            <person name="Sun C."/>
            <person name="Wang H."/>
            <person name="Cheng H."/>
            <person name="Meng F.-X."/>
            <person name="Wang C.-S."/>
            <person name="Xu X.-W."/>
        </authorList>
    </citation>
    <scope>NUCLEOTIDE SEQUENCE [LARGE SCALE GENOMIC DNA]</scope>
    <source>
        <strain evidence="3 4">V18</strain>
    </source>
</reference>